<reference evidence="2" key="2">
    <citation type="submission" date="2023-06" db="EMBL/GenBank/DDBJ databases">
        <authorList>
            <person name="Ma L."/>
            <person name="Liu K.-W."/>
            <person name="Li Z."/>
            <person name="Hsiao Y.-Y."/>
            <person name="Qi Y."/>
            <person name="Fu T."/>
            <person name="Tang G."/>
            <person name="Zhang D."/>
            <person name="Sun W.-H."/>
            <person name="Liu D.-K."/>
            <person name="Li Y."/>
            <person name="Chen G.-Z."/>
            <person name="Liu X.-D."/>
            <person name="Liao X.-Y."/>
            <person name="Jiang Y.-T."/>
            <person name="Yu X."/>
            <person name="Hao Y."/>
            <person name="Huang J."/>
            <person name="Zhao X.-W."/>
            <person name="Ke S."/>
            <person name="Chen Y.-Y."/>
            <person name="Wu W.-L."/>
            <person name="Hsu J.-L."/>
            <person name="Lin Y.-F."/>
            <person name="Huang M.-D."/>
            <person name="Li C.-Y."/>
            <person name="Huang L."/>
            <person name="Wang Z.-W."/>
            <person name="Zhao X."/>
            <person name="Zhong W.-Y."/>
            <person name="Peng D.-H."/>
            <person name="Ahmad S."/>
            <person name="Lan S."/>
            <person name="Zhang J.-S."/>
            <person name="Tsai W.-C."/>
            <person name="Van De Peer Y."/>
            <person name="Liu Z.-J."/>
        </authorList>
    </citation>
    <scope>NUCLEOTIDE SEQUENCE</scope>
    <source>
        <strain evidence="2">CP</strain>
        <tissue evidence="2">Leaves</tissue>
    </source>
</reference>
<organism evidence="2 3">
    <name type="scientific">Acorus calamus</name>
    <name type="common">Sweet flag</name>
    <dbReference type="NCBI Taxonomy" id="4465"/>
    <lineage>
        <taxon>Eukaryota</taxon>
        <taxon>Viridiplantae</taxon>
        <taxon>Streptophyta</taxon>
        <taxon>Embryophyta</taxon>
        <taxon>Tracheophyta</taxon>
        <taxon>Spermatophyta</taxon>
        <taxon>Magnoliopsida</taxon>
        <taxon>Liliopsida</taxon>
        <taxon>Acoraceae</taxon>
        <taxon>Acorus</taxon>
    </lineage>
</organism>
<gene>
    <name evidence="2" type="ORF">QJS10_CPB15g00129</name>
</gene>
<feature type="region of interest" description="Disordered" evidence="1">
    <location>
        <begin position="77"/>
        <end position="108"/>
    </location>
</feature>
<dbReference type="EMBL" id="JAUJYO010000015">
    <property type="protein sequence ID" value="KAK1296464.1"/>
    <property type="molecule type" value="Genomic_DNA"/>
</dbReference>
<accession>A0AAV9D6U5</accession>
<comment type="caution">
    <text evidence="2">The sequence shown here is derived from an EMBL/GenBank/DDBJ whole genome shotgun (WGS) entry which is preliminary data.</text>
</comment>
<sequence>MVRACTPVNNFAVIEGLWVNMWSAGNSKLSNLIHQSVILVAIWSIWKARNDTILKGSLVYVENIWETMVAKFRSFPPSPPSEAASIGTSKVNNGESGLTEMKAKLPCH</sequence>
<dbReference type="AlphaFoldDB" id="A0AAV9D6U5"/>
<dbReference type="Proteomes" id="UP001180020">
    <property type="component" value="Unassembled WGS sequence"/>
</dbReference>
<feature type="compositionally biased region" description="Polar residues" evidence="1">
    <location>
        <begin position="86"/>
        <end position="96"/>
    </location>
</feature>
<keyword evidence="3" id="KW-1185">Reference proteome</keyword>
<evidence type="ECO:0000313" key="3">
    <source>
        <dbReference type="Proteomes" id="UP001180020"/>
    </source>
</evidence>
<proteinExistence type="predicted"/>
<name>A0AAV9D6U5_ACOCL</name>
<evidence type="ECO:0000313" key="2">
    <source>
        <dbReference type="EMBL" id="KAK1296464.1"/>
    </source>
</evidence>
<evidence type="ECO:0000256" key="1">
    <source>
        <dbReference type="SAM" id="MobiDB-lite"/>
    </source>
</evidence>
<protein>
    <submittedName>
        <fullName evidence="2">Uncharacterized protein</fullName>
    </submittedName>
</protein>
<reference evidence="2" key="1">
    <citation type="journal article" date="2023" name="Nat. Commun.">
        <title>Diploid and tetraploid genomes of Acorus and the evolution of monocots.</title>
        <authorList>
            <person name="Ma L."/>
            <person name="Liu K.W."/>
            <person name="Li Z."/>
            <person name="Hsiao Y.Y."/>
            <person name="Qi Y."/>
            <person name="Fu T."/>
            <person name="Tang G.D."/>
            <person name="Zhang D."/>
            <person name="Sun W.H."/>
            <person name="Liu D.K."/>
            <person name="Li Y."/>
            <person name="Chen G.Z."/>
            <person name="Liu X.D."/>
            <person name="Liao X.Y."/>
            <person name="Jiang Y.T."/>
            <person name="Yu X."/>
            <person name="Hao Y."/>
            <person name="Huang J."/>
            <person name="Zhao X.W."/>
            <person name="Ke S."/>
            <person name="Chen Y.Y."/>
            <person name="Wu W.L."/>
            <person name="Hsu J.L."/>
            <person name="Lin Y.F."/>
            <person name="Huang M.D."/>
            <person name="Li C.Y."/>
            <person name="Huang L."/>
            <person name="Wang Z.W."/>
            <person name="Zhao X."/>
            <person name="Zhong W.Y."/>
            <person name="Peng D.H."/>
            <person name="Ahmad S."/>
            <person name="Lan S."/>
            <person name="Zhang J.S."/>
            <person name="Tsai W.C."/>
            <person name="Van de Peer Y."/>
            <person name="Liu Z.J."/>
        </authorList>
    </citation>
    <scope>NUCLEOTIDE SEQUENCE</scope>
    <source>
        <strain evidence="2">CP</strain>
    </source>
</reference>